<dbReference type="InterPro" id="IPR004143">
    <property type="entry name" value="BPL_LPL_catalytic"/>
</dbReference>
<organism evidence="8 9">
    <name type="scientific">Nitrospira defluvii</name>
    <dbReference type="NCBI Taxonomy" id="330214"/>
    <lineage>
        <taxon>Bacteria</taxon>
        <taxon>Pseudomonadati</taxon>
        <taxon>Nitrospirota</taxon>
        <taxon>Nitrospiria</taxon>
        <taxon>Nitrospirales</taxon>
        <taxon>Nitrospiraceae</taxon>
        <taxon>Nitrospira</taxon>
    </lineage>
</organism>
<dbReference type="PANTHER" id="PTHR10993">
    <property type="entry name" value="OCTANOYLTRANSFERASE"/>
    <property type="match status" value="1"/>
</dbReference>
<evidence type="ECO:0000313" key="9">
    <source>
        <dbReference type="Proteomes" id="UP000675880"/>
    </source>
</evidence>
<dbReference type="HAMAP" id="MF_00013">
    <property type="entry name" value="LipB"/>
    <property type="match status" value="1"/>
</dbReference>
<dbReference type="EC" id="2.3.1.181" evidence="5"/>
<dbReference type="Gene3D" id="3.30.930.10">
    <property type="entry name" value="Bira Bifunctional Protein, Domain 2"/>
    <property type="match status" value="1"/>
</dbReference>
<keyword evidence="9" id="KW-1185">Reference proteome</keyword>
<evidence type="ECO:0000256" key="2">
    <source>
        <dbReference type="ARBA" id="ARBA00022679"/>
    </source>
</evidence>
<feature type="domain" description="BPL/LPL catalytic" evidence="7">
    <location>
        <begin position="57"/>
        <end position="242"/>
    </location>
</feature>
<reference evidence="8 9" key="1">
    <citation type="submission" date="2021-02" db="EMBL/GenBank/DDBJ databases">
        <authorList>
            <person name="Han P."/>
        </authorList>
    </citation>
    <scope>NUCLEOTIDE SEQUENCE [LARGE SCALE GENOMIC DNA]</scope>
    <source>
        <strain evidence="8">Candidatus Nitrospira sp. ZN2</strain>
    </source>
</reference>
<feature type="region of interest" description="Disordered" evidence="6">
    <location>
        <begin position="1"/>
        <end position="30"/>
    </location>
</feature>
<feature type="active site" description="Acyl-thioester intermediate" evidence="5">
    <location>
        <position position="203"/>
    </location>
</feature>
<comment type="caution">
    <text evidence="8">The sequence shown here is derived from an EMBL/GenBank/DDBJ whole genome shotgun (WGS) entry which is preliminary data.</text>
</comment>
<feature type="binding site" evidence="5">
    <location>
        <begin position="185"/>
        <end position="187"/>
    </location>
    <ligand>
        <name>substrate</name>
    </ligand>
</feature>
<dbReference type="CDD" id="cd16444">
    <property type="entry name" value="LipB"/>
    <property type="match status" value="1"/>
</dbReference>
<dbReference type="PROSITE" id="PS51733">
    <property type="entry name" value="BPL_LPL_CATALYTIC"/>
    <property type="match status" value="1"/>
</dbReference>
<name>A0ABM8QLI2_9BACT</name>
<dbReference type="InterPro" id="IPR045864">
    <property type="entry name" value="aa-tRNA-synth_II/BPL/LPL"/>
</dbReference>
<comment type="subcellular location">
    <subcellularLocation>
        <location evidence="5">Cytoplasm</location>
    </subcellularLocation>
</comment>
<evidence type="ECO:0000256" key="1">
    <source>
        <dbReference type="ARBA" id="ARBA00004821"/>
    </source>
</evidence>
<feature type="binding site" evidence="5">
    <location>
        <begin position="102"/>
        <end position="109"/>
    </location>
    <ligand>
        <name>substrate</name>
    </ligand>
</feature>
<keyword evidence="3 5" id="KW-0012">Acyltransferase</keyword>
<feature type="region of interest" description="Disordered" evidence="6">
    <location>
        <begin position="252"/>
        <end position="277"/>
    </location>
</feature>
<dbReference type="Pfam" id="PF21948">
    <property type="entry name" value="LplA-B_cat"/>
    <property type="match status" value="1"/>
</dbReference>
<comment type="similarity">
    <text evidence="5">Belongs to the LipB family.</text>
</comment>
<evidence type="ECO:0000256" key="3">
    <source>
        <dbReference type="ARBA" id="ARBA00023315"/>
    </source>
</evidence>
<evidence type="ECO:0000313" key="8">
    <source>
        <dbReference type="EMBL" id="CAE6703754.1"/>
    </source>
</evidence>
<dbReference type="RefSeq" id="WP_213040685.1">
    <property type="nucleotide sequence ID" value="NZ_CAJNBJ010000001.1"/>
</dbReference>
<keyword evidence="2 5" id="KW-0808">Transferase</keyword>
<dbReference type="InterPro" id="IPR000544">
    <property type="entry name" value="Octanoyltransferase"/>
</dbReference>
<dbReference type="NCBIfam" id="TIGR00214">
    <property type="entry name" value="lipB"/>
    <property type="match status" value="1"/>
</dbReference>
<dbReference type="Proteomes" id="UP000675880">
    <property type="component" value="Unassembled WGS sequence"/>
</dbReference>
<accession>A0ABM8QLI2</accession>
<comment type="pathway">
    <text evidence="1 5">Protein modification; protein lipoylation via endogenous pathway; protein N(6)-(lipoyl)lysine from octanoyl-[acyl-carrier-protein]: step 1/2.</text>
</comment>
<comment type="catalytic activity">
    <reaction evidence="5">
        <text>octanoyl-[ACP] + L-lysyl-[protein] = N(6)-octanoyl-L-lysyl-[protein] + holo-[ACP] + H(+)</text>
        <dbReference type="Rhea" id="RHEA:17665"/>
        <dbReference type="Rhea" id="RHEA-COMP:9636"/>
        <dbReference type="Rhea" id="RHEA-COMP:9685"/>
        <dbReference type="Rhea" id="RHEA-COMP:9752"/>
        <dbReference type="Rhea" id="RHEA-COMP:9928"/>
        <dbReference type="ChEBI" id="CHEBI:15378"/>
        <dbReference type="ChEBI" id="CHEBI:29969"/>
        <dbReference type="ChEBI" id="CHEBI:64479"/>
        <dbReference type="ChEBI" id="CHEBI:78463"/>
        <dbReference type="ChEBI" id="CHEBI:78809"/>
        <dbReference type="EC" id="2.3.1.181"/>
    </reaction>
</comment>
<sequence length="277" mass="30129">MMRHHPPPLQAVGQDSPPETGDSNEPARPATLLCCDPLPYERAWHLQQTYHAARAADRCHDLLLLVEHPPVYTVGRTTQDHHWPGDAQLLQLTGIPVVRTERGGSITYHGPGQAVGYPILRLTDHCAGPKAYVRRLEDVLIATLDEWGITSRRRDGLPGVWVGDEQPLKIASIGVRISRGVTMHGFALNVSMDLAPFSSIVTCGIAGCRVTSMAALLGSAPEFPVVQQRIAAHFAERFHLTWVASMGQESADLAGSTDDLSPTPIDASPLPKERPDD</sequence>
<evidence type="ECO:0000256" key="6">
    <source>
        <dbReference type="SAM" id="MobiDB-lite"/>
    </source>
</evidence>
<dbReference type="InterPro" id="IPR020605">
    <property type="entry name" value="Octanoyltransferase_CS"/>
</dbReference>
<dbReference type="PANTHER" id="PTHR10993:SF7">
    <property type="entry name" value="LIPOYLTRANSFERASE 2, MITOCHONDRIAL-RELATED"/>
    <property type="match status" value="1"/>
</dbReference>
<protein>
    <recommendedName>
        <fullName evidence="5">Octanoyltransferase</fullName>
        <ecNumber evidence="5">2.3.1.181</ecNumber>
    </recommendedName>
    <alternativeName>
        <fullName evidence="5">Lipoate-protein ligase B</fullName>
    </alternativeName>
    <alternativeName>
        <fullName evidence="5">Lipoyl/octanoyl transferase</fullName>
    </alternativeName>
    <alternativeName>
        <fullName evidence="5">Octanoyl-[acyl-carrier-protein]-protein N-octanoyltransferase</fullName>
    </alternativeName>
</protein>
<comment type="miscellaneous">
    <text evidence="5">In the reaction, the free carboxyl group of octanoic acid is attached via an amide linkage to the epsilon-amino group of a specific lysine residue of lipoyl domains of lipoate-dependent enzymes.</text>
</comment>
<dbReference type="EMBL" id="CAJNBJ010000001">
    <property type="protein sequence ID" value="CAE6703754.1"/>
    <property type="molecule type" value="Genomic_DNA"/>
</dbReference>
<gene>
    <name evidence="5" type="primary">lipB</name>
    <name evidence="8" type="ORF">NSPZN2_10864</name>
</gene>
<dbReference type="PROSITE" id="PS01313">
    <property type="entry name" value="LIPB"/>
    <property type="match status" value="1"/>
</dbReference>
<evidence type="ECO:0000256" key="4">
    <source>
        <dbReference type="ARBA" id="ARBA00024732"/>
    </source>
</evidence>
<comment type="function">
    <text evidence="4 5">Catalyzes the transfer of endogenously produced octanoic acid from octanoyl-acyl-carrier-protein onto the lipoyl domains of lipoate-dependent enzymes. Lipoyl-ACP can also act as a substrate although octanoyl-ACP is likely to be the physiological substrate.</text>
</comment>
<dbReference type="SUPFAM" id="SSF55681">
    <property type="entry name" value="Class II aaRS and biotin synthetases"/>
    <property type="match status" value="1"/>
</dbReference>
<evidence type="ECO:0000259" key="7">
    <source>
        <dbReference type="PROSITE" id="PS51733"/>
    </source>
</evidence>
<feature type="binding site" evidence="5">
    <location>
        <begin position="172"/>
        <end position="174"/>
    </location>
    <ligand>
        <name>substrate</name>
    </ligand>
</feature>
<proteinExistence type="inferred from homology"/>
<dbReference type="NCBIfam" id="NF010925">
    <property type="entry name" value="PRK14345.1"/>
    <property type="match status" value="1"/>
</dbReference>
<evidence type="ECO:0000256" key="5">
    <source>
        <dbReference type="HAMAP-Rule" id="MF_00013"/>
    </source>
</evidence>
<keyword evidence="5" id="KW-0963">Cytoplasm</keyword>
<feature type="site" description="Lowers pKa of active site Cys" evidence="5">
    <location>
        <position position="169"/>
    </location>
</feature>